<dbReference type="InterPro" id="IPR051448">
    <property type="entry name" value="CdaR-like_regulators"/>
</dbReference>
<evidence type="ECO:0000313" key="3">
    <source>
        <dbReference type="Proteomes" id="UP001183817"/>
    </source>
</evidence>
<gene>
    <name evidence="2" type="ORF">J2S64_002987</name>
</gene>
<dbReference type="Pfam" id="PF13556">
    <property type="entry name" value="HTH_30"/>
    <property type="match status" value="1"/>
</dbReference>
<comment type="caution">
    <text evidence="2">The sequence shown here is derived from an EMBL/GenBank/DDBJ whole genome shotgun (WGS) entry which is preliminary data.</text>
</comment>
<evidence type="ECO:0000259" key="1">
    <source>
        <dbReference type="Pfam" id="PF13556"/>
    </source>
</evidence>
<feature type="domain" description="PucR C-terminal helix-turn-helix" evidence="1">
    <location>
        <begin position="492"/>
        <end position="547"/>
    </location>
</feature>
<evidence type="ECO:0000313" key="2">
    <source>
        <dbReference type="EMBL" id="MDR7359296.1"/>
    </source>
</evidence>
<reference evidence="2 3" key="1">
    <citation type="submission" date="2023-07" db="EMBL/GenBank/DDBJ databases">
        <title>Sequencing the genomes of 1000 actinobacteria strains.</title>
        <authorList>
            <person name="Klenk H.-P."/>
        </authorList>
    </citation>
    <scope>NUCLEOTIDE SEQUENCE [LARGE SCALE GENOMIC DNA]</scope>
    <source>
        <strain evidence="2 3">DSM 20167</strain>
    </source>
</reference>
<dbReference type="Gene3D" id="1.10.10.2840">
    <property type="entry name" value="PucR C-terminal helix-turn-helix domain"/>
    <property type="match status" value="1"/>
</dbReference>
<dbReference type="PANTHER" id="PTHR33744">
    <property type="entry name" value="CARBOHYDRATE DIACID REGULATOR"/>
    <property type="match status" value="1"/>
</dbReference>
<proteinExistence type="predicted"/>
<sequence length="553" mass="58631">MSDPLKTWTAQEERTSLNSTGRPLTLAGLLESLGAPLLTPLTGSRGLAASISVPVIHDPLDPLPETPGGILLLVGMAPNHEALNDLIARAAEHGFGAVVVKNRGKAPDAAHLAHAALPVLVVDDQVPWLHLDNLITAVTSGRPAGSNAANSHGEDLFVLANALATATDGAVAIEDLDQNILAYSNLERHTVDPLRRSGILARQVPQMDKNADQYRSVMLTDSVVHFPYDPDDGELPRCAAPVRAGRQMLGSIWVIEDKATLGPDGEAAILEVARLAAIHILRSQNAVDLERQVRTEWLRSALEGHGSDPATSARFGLMEGVSPVLLGFKFAPLPAGKAPGSAFPLTRQLALAAEQYCSIFHPNVSAVESGTMVYVLVPAIGSEQAAMRLAGGASGAVAARLGCQVDVAVSSVEGSLLGLVELRRELEDVVRVLESPGPHRGAGRVVGTKEVNAALLLDQLERVLRSRPRLVHPGVRELLENDAASGTEYQSSLCAYFAATGDVALAARTLNVHPNTLRYRIKRATELFGLDFSTGDEQLALWVQLRVATGRTA</sequence>
<dbReference type="InterPro" id="IPR042070">
    <property type="entry name" value="PucR_C-HTH_sf"/>
</dbReference>
<dbReference type="Proteomes" id="UP001183817">
    <property type="component" value="Unassembled WGS sequence"/>
</dbReference>
<dbReference type="PANTHER" id="PTHR33744:SF17">
    <property type="entry name" value="CONSERVED PROTEIN"/>
    <property type="match status" value="1"/>
</dbReference>
<keyword evidence="3" id="KW-1185">Reference proteome</keyword>
<dbReference type="RefSeq" id="WP_310291739.1">
    <property type="nucleotide sequence ID" value="NZ_BAAAWO010000001.1"/>
</dbReference>
<dbReference type="InterPro" id="IPR025736">
    <property type="entry name" value="PucR_C-HTH_dom"/>
</dbReference>
<name>A0ABU2BKX6_9MICC</name>
<dbReference type="EMBL" id="JAVDYI010000001">
    <property type="protein sequence ID" value="MDR7359296.1"/>
    <property type="molecule type" value="Genomic_DNA"/>
</dbReference>
<protein>
    <recommendedName>
        <fullName evidence="1">PucR C-terminal helix-turn-helix domain-containing protein</fullName>
    </recommendedName>
</protein>
<accession>A0ABU2BKX6</accession>
<organism evidence="2 3">
    <name type="scientific">Paeniglutamicibacter sulfureus</name>
    <dbReference type="NCBI Taxonomy" id="43666"/>
    <lineage>
        <taxon>Bacteria</taxon>
        <taxon>Bacillati</taxon>
        <taxon>Actinomycetota</taxon>
        <taxon>Actinomycetes</taxon>
        <taxon>Micrococcales</taxon>
        <taxon>Micrococcaceae</taxon>
        <taxon>Paeniglutamicibacter</taxon>
    </lineage>
</organism>